<evidence type="ECO:0000256" key="6">
    <source>
        <dbReference type="ARBA" id="ARBA00022553"/>
    </source>
</evidence>
<dbReference type="GO" id="GO:0004674">
    <property type="term" value="F:protein serine/threonine kinase activity"/>
    <property type="evidence" value="ECO:0007669"/>
    <property type="project" value="UniProtKB-KW"/>
</dbReference>
<evidence type="ECO:0000259" key="18">
    <source>
        <dbReference type="PROSITE" id="PS50011"/>
    </source>
</evidence>
<evidence type="ECO:0000256" key="14">
    <source>
        <dbReference type="ARBA" id="ARBA00048679"/>
    </source>
</evidence>
<evidence type="ECO:0000313" key="20">
    <source>
        <dbReference type="Proteomes" id="UP000472270"/>
    </source>
</evidence>
<evidence type="ECO:0000256" key="15">
    <source>
        <dbReference type="PROSITE-ProRule" id="PRU10141"/>
    </source>
</evidence>
<dbReference type="GO" id="GO:0000245">
    <property type="term" value="P:spliceosomal complex assembly"/>
    <property type="evidence" value="ECO:0007669"/>
    <property type="project" value="TreeGrafter"/>
</dbReference>
<evidence type="ECO:0000256" key="11">
    <source>
        <dbReference type="ARBA" id="ARBA00022840"/>
    </source>
</evidence>
<keyword evidence="6" id="KW-0597">Phosphoprotein</keyword>
<dbReference type="GO" id="GO:0030154">
    <property type="term" value="P:cell differentiation"/>
    <property type="evidence" value="ECO:0007669"/>
    <property type="project" value="UniProtKB-KW"/>
</dbReference>
<dbReference type="SUPFAM" id="SSF56112">
    <property type="entry name" value="Protein kinase-like (PK-like)"/>
    <property type="match status" value="1"/>
</dbReference>
<comment type="catalytic activity">
    <reaction evidence="14">
        <text>L-seryl-[protein] + ATP = O-phospho-L-seryl-[protein] + ADP + H(+)</text>
        <dbReference type="Rhea" id="RHEA:17989"/>
        <dbReference type="Rhea" id="RHEA-COMP:9863"/>
        <dbReference type="Rhea" id="RHEA-COMP:11604"/>
        <dbReference type="ChEBI" id="CHEBI:15378"/>
        <dbReference type="ChEBI" id="CHEBI:29999"/>
        <dbReference type="ChEBI" id="CHEBI:30616"/>
        <dbReference type="ChEBI" id="CHEBI:83421"/>
        <dbReference type="ChEBI" id="CHEBI:456216"/>
        <dbReference type="EC" id="2.7.11.1"/>
    </reaction>
</comment>
<feature type="domain" description="Protein kinase" evidence="18">
    <location>
        <begin position="105"/>
        <end position="552"/>
    </location>
</feature>
<dbReference type="GO" id="GO:0005524">
    <property type="term" value="F:ATP binding"/>
    <property type="evidence" value="ECO:0007669"/>
    <property type="project" value="UniProtKB-UniRule"/>
</dbReference>
<evidence type="ECO:0000256" key="7">
    <source>
        <dbReference type="ARBA" id="ARBA00022679"/>
    </source>
</evidence>
<reference evidence="19" key="2">
    <citation type="submission" date="2025-09" db="UniProtKB">
        <authorList>
            <consortium name="Ensembl"/>
        </authorList>
    </citation>
    <scope>IDENTIFICATION</scope>
</reference>
<dbReference type="Pfam" id="PF00069">
    <property type="entry name" value="Pkinase"/>
    <property type="match status" value="2"/>
</dbReference>
<keyword evidence="4" id="KW-0963">Cytoplasm</keyword>
<dbReference type="SMART" id="SM00220">
    <property type="entry name" value="S_TKc"/>
    <property type="match status" value="1"/>
</dbReference>
<keyword evidence="5" id="KW-0723">Serine/threonine-protein kinase</keyword>
<evidence type="ECO:0000256" key="5">
    <source>
        <dbReference type="ARBA" id="ARBA00022527"/>
    </source>
</evidence>
<keyword evidence="7" id="KW-0808">Transferase</keyword>
<feature type="coiled-coil region" evidence="16">
    <location>
        <begin position="285"/>
        <end position="313"/>
    </location>
</feature>
<dbReference type="FunFam" id="1.10.510.10:FF:000105">
    <property type="entry name" value="SRSF protein kinase 2"/>
    <property type="match status" value="1"/>
</dbReference>
<dbReference type="InterPro" id="IPR000719">
    <property type="entry name" value="Prot_kinase_dom"/>
</dbReference>
<comment type="catalytic activity">
    <reaction evidence="13">
        <text>L-threonyl-[protein] + ATP = O-phospho-L-threonyl-[protein] + ADP + H(+)</text>
        <dbReference type="Rhea" id="RHEA:46608"/>
        <dbReference type="Rhea" id="RHEA-COMP:11060"/>
        <dbReference type="Rhea" id="RHEA-COMP:11605"/>
        <dbReference type="ChEBI" id="CHEBI:15378"/>
        <dbReference type="ChEBI" id="CHEBI:30013"/>
        <dbReference type="ChEBI" id="CHEBI:30616"/>
        <dbReference type="ChEBI" id="CHEBI:61977"/>
        <dbReference type="ChEBI" id="CHEBI:456216"/>
        <dbReference type="EC" id="2.7.11.1"/>
    </reaction>
</comment>
<keyword evidence="12" id="KW-0539">Nucleus</keyword>
<evidence type="ECO:0000256" key="3">
    <source>
        <dbReference type="ARBA" id="ARBA00012513"/>
    </source>
</evidence>
<feature type="compositionally biased region" description="Acidic residues" evidence="17">
    <location>
        <begin position="319"/>
        <end position="330"/>
    </location>
</feature>
<reference evidence="19" key="1">
    <citation type="submission" date="2025-08" db="UniProtKB">
        <authorList>
            <consortium name="Ensembl"/>
        </authorList>
    </citation>
    <scope>IDENTIFICATION</scope>
</reference>
<keyword evidence="20" id="KW-1185">Reference proteome</keyword>
<dbReference type="PANTHER" id="PTHR47634">
    <property type="entry name" value="PROTEIN KINASE DOMAIN-CONTAINING PROTEIN-RELATED"/>
    <property type="match status" value="1"/>
</dbReference>
<accession>A0A673KTM6</accession>
<dbReference type="EC" id="2.7.11.1" evidence="3"/>
<keyword evidence="11 15" id="KW-0067">ATP-binding</keyword>
<dbReference type="InterPro" id="IPR017441">
    <property type="entry name" value="Protein_kinase_ATP_BS"/>
</dbReference>
<evidence type="ECO:0000256" key="16">
    <source>
        <dbReference type="SAM" id="Coils"/>
    </source>
</evidence>
<dbReference type="FunFam" id="1.10.510.10:FF:000293">
    <property type="entry name" value="SRSF protein kinase 1"/>
    <property type="match status" value="1"/>
</dbReference>
<protein>
    <recommendedName>
        <fullName evidence="3">non-specific serine/threonine protein kinase</fullName>
        <ecNumber evidence="3">2.7.11.1</ecNumber>
    </recommendedName>
</protein>
<evidence type="ECO:0000313" key="19">
    <source>
        <dbReference type="Ensembl" id="ENSSRHP00000066428.1"/>
    </source>
</evidence>
<dbReference type="GO" id="GO:0050684">
    <property type="term" value="P:regulation of mRNA processing"/>
    <property type="evidence" value="ECO:0007669"/>
    <property type="project" value="TreeGrafter"/>
</dbReference>
<dbReference type="InterPro" id="IPR008271">
    <property type="entry name" value="Ser/Thr_kinase_AS"/>
</dbReference>
<dbReference type="GO" id="GO:0035556">
    <property type="term" value="P:intracellular signal transduction"/>
    <property type="evidence" value="ECO:0007669"/>
    <property type="project" value="TreeGrafter"/>
</dbReference>
<evidence type="ECO:0000256" key="1">
    <source>
        <dbReference type="ARBA" id="ARBA00004123"/>
    </source>
</evidence>
<keyword evidence="10" id="KW-0221">Differentiation</keyword>
<evidence type="ECO:0000256" key="2">
    <source>
        <dbReference type="ARBA" id="ARBA00004496"/>
    </source>
</evidence>
<evidence type="ECO:0000256" key="4">
    <source>
        <dbReference type="ARBA" id="ARBA00022490"/>
    </source>
</evidence>
<name>A0A673KTM6_9TELE</name>
<dbReference type="FunFam" id="3.30.200.20:FF:000163">
    <property type="entry name" value="SRSF protein kinase 2 isoform X1"/>
    <property type="match status" value="1"/>
</dbReference>
<evidence type="ECO:0000256" key="12">
    <source>
        <dbReference type="ARBA" id="ARBA00023242"/>
    </source>
</evidence>
<proteinExistence type="predicted"/>
<dbReference type="PROSITE" id="PS00107">
    <property type="entry name" value="PROTEIN_KINASE_ATP"/>
    <property type="match status" value="1"/>
</dbReference>
<feature type="region of interest" description="Disordered" evidence="17">
    <location>
        <begin position="314"/>
        <end position="339"/>
    </location>
</feature>
<dbReference type="PROSITE" id="PS50011">
    <property type="entry name" value="PROTEIN_KINASE_DOM"/>
    <property type="match status" value="1"/>
</dbReference>
<evidence type="ECO:0000256" key="9">
    <source>
        <dbReference type="ARBA" id="ARBA00022777"/>
    </source>
</evidence>
<gene>
    <name evidence="19" type="primary">LOC107714507</name>
</gene>
<feature type="compositionally biased region" description="Acidic residues" evidence="17">
    <location>
        <begin position="67"/>
        <end position="85"/>
    </location>
</feature>
<evidence type="ECO:0000256" key="10">
    <source>
        <dbReference type="ARBA" id="ARBA00022782"/>
    </source>
</evidence>
<keyword evidence="8 15" id="KW-0547">Nucleotide-binding</keyword>
<comment type="subcellular location">
    <subcellularLocation>
        <location evidence="2">Cytoplasm</location>
    </subcellularLocation>
    <subcellularLocation>
        <location evidence="1">Nucleus</location>
    </subcellularLocation>
</comment>
<dbReference type="AlphaFoldDB" id="A0A673KTM6"/>
<dbReference type="InterPro" id="IPR011009">
    <property type="entry name" value="Kinase-like_dom_sf"/>
</dbReference>
<evidence type="ECO:0000256" key="17">
    <source>
        <dbReference type="SAM" id="MobiDB-lite"/>
    </source>
</evidence>
<dbReference type="InterPro" id="IPR051334">
    <property type="entry name" value="SRPK"/>
</dbReference>
<dbReference type="GO" id="GO:0005737">
    <property type="term" value="C:cytoplasm"/>
    <property type="evidence" value="ECO:0007669"/>
    <property type="project" value="UniProtKB-SubCell"/>
</dbReference>
<evidence type="ECO:0000256" key="13">
    <source>
        <dbReference type="ARBA" id="ARBA00047899"/>
    </source>
</evidence>
<keyword evidence="16" id="KW-0175">Coiled coil</keyword>
<dbReference type="PANTHER" id="PTHR47634:SF4">
    <property type="entry name" value="SRSF PROTEIN KINASE 1"/>
    <property type="match status" value="1"/>
</dbReference>
<feature type="binding site" evidence="15">
    <location>
        <position position="134"/>
    </location>
    <ligand>
        <name>ATP</name>
        <dbReference type="ChEBI" id="CHEBI:30616"/>
    </ligand>
</feature>
<feature type="region of interest" description="Disordered" evidence="17">
    <location>
        <begin position="52"/>
        <end position="88"/>
    </location>
</feature>
<sequence length="554" mass="63247">NTPPHVYVTVWEDLHNAAQMFTQRKKTCVKTFGQWLWLLHLFAKDKLSFSRPDPHPRGAAQQPDSLQEQDEEILGSDDEEQEDPNDYCKGGYHHVKIGDLFNGRYHVIRKLGWGHFSTVWFAWDIQGKRFVAMKVVKSAEHYTETALDEIKLLRAVRNTDQNDPSREKVVQLLDDFKISGVNGSHVCMVFEVLGHHLLKWIIKSNYQGLPLPCVKSIIRQVLQGLDYLHTKCKIIHTDIKPENILMDVNEAYVKRLAAEATEWQKSGAPPPSGSADSFLQMGKMSKNKKKKMKKKQKRQAELLEKRILEIEGLEKCPEGGEEEEEDETETPESTPSVPTLHDITAEEPIQNMCVLLTLKPSFSFFSCTAAKIAAGNLLVDPLDLLNADKIRVKIADLGNACWVHKHFTDDIQTRQYRSLEVLIGAGYSTPADIWSTACMAFELATGDYLFEPHSGEDYSRDEDHIALIIELLGKIPRKLVMNGKYSKEFFTKKGDLRHITKLKPWGLPDVLVEKYEWPREEAQNFSDFLLPMLDLIPEKRATAAECLRHSWIAT</sequence>
<dbReference type="Gene3D" id="1.10.510.10">
    <property type="entry name" value="Transferase(Phosphotransferase) domain 1"/>
    <property type="match status" value="2"/>
</dbReference>
<dbReference type="Gene3D" id="3.30.200.20">
    <property type="entry name" value="Phosphorylase Kinase, domain 1"/>
    <property type="match status" value="1"/>
</dbReference>
<dbReference type="Ensembl" id="ENSSRHT00000068248.1">
    <property type="protein sequence ID" value="ENSSRHP00000066428.1"/>
    <property type="gene ID" value="ENSSRHG00000031003.1"/>
</dbReference>
<organism evidence="19 20">
    <name type="scientific">Sinocyclocheilus rhinocerous</name>
    <dbReference type="NCBI Taxonomy" id="307959"/>
    <lineage>
        <taxon>Eukaryota</taxon>
        <taxon>Metazoa</taxon>
        <taxon>Chordata</taxon>
        <taxon>Craniata</taxon>
        <taxon>Vertebrata</taxon>
        <taxon>Euteleostomi</taxon>
        <taxon>Actinopterygii</taxon>
        <taxon>Neopterygii</taxon>
        <taxon>Teleostei</taxon>
        <taxon>Ostariophysi</taxon>
        <taxon>Cypriniformes</taxon>
        <taxon>Cyprinidae</taxon>
        <taxon>Cyprininae</taxon>
        <taxon>Sinocyclocheilus</taxon>
    </lineage>
</organism>
<keyword evidence="9" id="KW-0418">Kinase</keyword>
<dbReference type="PROSITE" id="PS00108">
    <property type="entry name" value="PROTEIN_KINASE_ST"/>
    <property type="match status" value="1"/>
</dbReference>
<dbReference type="GO" id="GO:0005634">
    <property type="term" value="C:nucleus"/>
    <property type="evidence" value="ECO:0007669"/>
    <property type="project" value="UniProtKB-SubCell"/>
</dbReference>
<dbReference type="CDD" id="cd14216">
    <property type="entry name" value="STKc_SRPK1"/>
    <property type="match status" value="1"/>
</dbReference>
<evidence type="ECO:0000256" key="8">
    <source>
        <dbReference type="ARBA" id="ARBA00022741"/>
    </source>
</evidence>
<dbReference type="Proteomes" id="UP000472270">
    <property type="component" value="Unassembled WGS sequence"/>
</dbReference>